<dbReference type="Pfam" id="PF03372">
    <property type="entry name" value="Exo_endo_phos"/>
    <property type="match status" value="1"/>
</dbReference>
<organism evidence="3 4">
    <name type="scientific">Nocardioides ginsengisegetis</name>
    <dbReference type="NCBI Taxonomy" id="661491"/>
    <lineage>
        <taxon>Bacteria</taxon>
        <taxon>Bacillati</taxon>
        <taxon>Actinomycetota</taxon>
        <taxon>Actinomycetes</taxon>
        <taxon>Propionibacteriales</taxon>
        <taxon>Nocardioidaceae</taxon>
        <taxon>Nocardioides</taxon>
    </lineage>
</organism>
<evidence type="ECO:0000259" key="1">
    <source>
        <dbReference type="Pfam" id="PF01551"/>
    </source>
</evidence>
<proteinExistence type="predicted"/>
<name>A0A7W3J3H9_9ACTN</name>
<accession>A0A7W3J3H9</accession>
<evidence type="ECO:0000313" key="3">
    <source>
        <dbReference type="EMBL" id="MBA8805449.1"/>
    </source>
</evidence>
<dbReference type="InterPro" id="IPR016047">
    <property type="entry name" value="M23ase_b-sheet_dom"/>
</dbReference>
<evidence type="ECO:0000259" key="2">
    <source>
        <dbReference type="Pfam" id="PF03372"/>
    </source>
</evidence>
<dbReference type="InterPro" id="IPR050570">
    <property type="entry name" value="Cell_wall_metabolism_enzyme"/>
</dbReference>
<dbReference type="PANTHER" id="PTHR21666">
    <property type="entry name" value="PEPTIDASE-RELATED"/>
    <property type="match status" value="1"/>
</dbReference>
<keyword evidence="3" id="KW-0540">Nuclease</keyword>
<feature type="domain" description="M23ase beta-sheet core" evidence="1">
    <location>
        <begin position="262"/>
        <end position="354"/>
    </location>
</feature>
<dbReference type="GO" id="GO:0004222">
    <property type="term" value="F:metalloendopeptidase activity"/>
    <property type="evidence" value="ECO:0007669"/>
    <property type="project" value="TreeGrafter"/>
</dbReference>
<comment type="caution">
    <text evidence="3">The sequence shown here is derived from an EMBL/GenBank/DDBJ whole genome shotgun (WGS) entry which is preliminary data.</text>
</comment>
<dbReference type="Proteomes" id="UP000580910">
    <property type="component" value="Unassembled WGS sequence"/>
</dbReference>
<dbReference type="SUPFAM" id="SSF56219">
    <property type="entry name" value="DNase I-like"/>
    <property type="match status" value="1"/>
</dbReference>
<evidence type="ECO:0000313" key="4">
    <source>
        <dbReference type="Proteomes" id="UP000580910"/>
    </source>
</evidence>
<dbReference type="EMBL" id="JACGXA010000001">
    <property type="protein sequence ID" value="MBA8805449.1"/>
    <property type="molecule type" value="Genomic_DNA"/>
</dbReference>
<dbReference type="InterPro" id="IPR011055">
    <property type="entry name" value="Dup_hybrid_motif"/>
</dbReference>
<sequence length="621" mass="65487">MKKTSGLATALLLTGAASLVVVPLLMVMVLMGGSADLGDVCAPGSEPLALAAGAADEALDDNQLANASTIVSEGLRLAVPRRAIVVALAVAHQESGFRNYANDGLGHDLAPDQEGIGRSMDLPHEAVGSDHGSLGVFQQQWPWWGTMPELMDPASSAEKFYTRLLAVPGWERMSIGAAGQQVQKSAHPDAYADDVPLAQAIVHGAPAEAGSPQTAAYFGATAGGGCAAAAAFSGDVVFPLAPWAHYVDLQNWGHSGSHWDSVHTGTDLSTACGTPVLAATAGVVTVRTDQSWAGKWLVEISTGPGNVETWYAHMQAISVSTGDHVSAGQGIGEVGDLGNATGCHLHFEVHPNGGSTTVNPTIWLHDNVGHAPVVLPVDHGSGSSGMYDVVTVLTGNVPFTLSPGRARAQISYLLAQQPDVLLLQEVTTRNVPAIVSTLPGSWAVWQPPGSRGGSAIVWDTTKFLATRHGAQLGFNGARYDRWMPWVLLESDQGTLPVVGLHMPTDASKSDQMRHYFQTMTRNYQHLFSTMSDAGYPPVVGGDWNHPLDTTRESWSPVPMLHRVGLTTNWQAGKPCTGTSAEGGRIDGFAFNPQYLRVVDQGCLDRQASDHRPVWVALAPSG</sequence>
<dbReference type="CDD" id="cd12797">
    <property type="entry name" value="M23_peptidase"/>
    <property type="match status" value="1"/>
</dbReference>
<dbReference type="SUPFAM" id="SSF51261">
    <property type="entry name" value="Duplicated hybrid motif"/>
    <property type="match status" value="1"/>
</dbReference>
<dbReference type="Gene3D" id="3.60.10.10">
    <property type="entry name" value="Endonuclease/exonuclease/phosphatase"/>
    <property type="match status" value="1"/>
</dbReference>
<dbReference type="InterPro" id="IPR005135">
    <property type="entry name" value="Endo/exonuclease/phosphatase"/>
</dbReference>
<keyword evidence="3" id="KW-0269">Exonuclease</keyword>
<dbReference type="InterPro" id="IPR036691">
    <property type="entry name" value="Endo/exonu/phosph_ase_sf"/>
</dbReference>
<feature type="domain" description="Endonuclease/exonuclease/phosphatase" evidence="2">
    <location>
        <begin position="400"/>
        <end position="610"/>
    </location>
</feature>
<dbReference type="GO" id="GO:0004527">
    <property type="term" value="F:exonuclease activity"/>
    <property type="evidence" value="ECO:0007669"/>
    <property type="project" value="UniProtKB-KW"/>
</dbReference>
<keyword evidence="3" id="KW-0378">Hydrolase</keyword>
<dbReference type="Gene3D" id="2.70.70.10">
    <property type="entry name" value="Glucose Permease (Domain IIA)"/>
    <property type="match status" value="1"/>
</dbReference>
<dbReference type="RefSeq" id="WP_182541185.1">
    <property type="nucleotide sequence ID" value="NZ_JACGXA010000001.1"/>
</dbReference>
<protein>
    <submittedName>
        <fullName evidence="3">Murein DD-endopeptidase MepM/ murein hydrolase activator NlpD/exonuclease III</fullName>
    </submittedName>
</protein>
<reference evidence="3 4" key="1">
    <citation type="submission" date="2020-07" db="EMBL/GenBank/DDBJ databases">
        <title>Sequencing the genomes of 1000 actinobacteria strains.</title>
        <authorList>
            <person name="Klenk H.-P."/>
        </authorList>
    </citation>
    <scope>NUCLEOTIDE SEQUENCE [LARGE SCALE GENOMIC DNA]</scope>
    <source>
        <strain evidence="3 4">DSM 21349</strain>
    </source>
</reference>
<dbReference type="AlphaFoldDB" id="A0A7W3J3H9"/>
<dbReference type="Pfam" id="PF01551">
    <property type="entry name" value="Peptidase_M23"/>
    <property type="match status" value="1"/>
</dbReference>
<dbReference type="PANTHER" id="PTHR21666:SF270">
    <property type="entry name" value="MUREIN HYDROLASE ACTIVATOR ENVC"/>
    <property type="match status" value="1"/>
</dbReference>
<keyword evidence="4" id="KW-1185">Reference proteome</keyword>
<gene>
    <name evidence="3" type="ORF">FB382_003740</name>
</gene>